<keyword evidence="2" id="KW-0479">Metal-binding</keyword>
<dbReference type="Pfam" id="PF00271">
    <property type="entry name" value="Helicase_C"/>
    <property type="match status" value="1"/>
</dbReference>
<dbReference type="InterPro" id="IPR050496">
    <property type="entry name" value="SNF2_RAD54_helicase_repair"/>
</dbReference>
<evidence type="ECO:0000259" key="3">
    <source>
        <dbReference type="PROSITE" id="PS50966"/>
    </source>
</evidence>
<evidence type="ECO:0000313" key="7">
    <source>
        <dbReference type="Proteomes" id="UP000004095"/>
    </source>
</evidence>
<name>A1ZSR7_MICM2</name>
<dbReference type="Gene3D" id="3.40.50.300">
    <property type="entry name" value="P-loop containing nucleotide triphosphate hydrolases"/>
    <property type="match status" value="1"/>
</dbReference>
<gene>
    <name evidence="6" type="ORF">M23134_06176</name>
</gene>
<feature type="domain" description="Helicase ATP-binding" evidence="4">
    <location>
        <begin position="751"/>
        <end position="909"/>
    </location>
</feature>
<keyword evidence="2" id="KW-0863">Zinc-finger</keyword>
<evidence type="ECO:0000256" key="2">
    <source>
        <dbReference type="PROSITE-ProRule" id="PRU00325"/>
    </source>
</evidence>
<dbReference type="GO" id="GO:0008270">
    <property type="term" value="F:zinc ion binding"/>
    <property type="evidence" value="ECO:0007669"/>
    <property type="project" value="UniProtKB-KW"/>
</dbReference>
<dbReference type="eggNOG" id="COG0553">
    <property type="taxonomic scope" value="Bacteria"/>
</dbReference>
<evidence type="ECO:0000256" key="1">
    <source>
        <dbReference type="ARBA" id="ARBA00022801"/>
    </source>
</evidence>
<feature type="domain" description="Helicase C-terminal" evidence="5">
    <location>
        <begin position="1038"/>
        <end position="1194"/>
    </location>
</feature>
<dbReference type="PANTHER" id="PTHR45629:SF7">
    <property type="entry name" value="DNA EXCISION REPAIR PROTEIN ERCC-6-RELATED"/>
    <property type="match status" value="1"/>
</dbReference>
<dbReference type="CDD" id="cd18012">
    <property type="entry name" value="DEXQc_arch_SWI2_SNF2"/>
    <property type="match status" value="1"/>
</dbReference>
<sequence>MYFWTITPLFNYKFFRNIANYYKNVKPTQVMAKKYGNTWWGQQWLNALNNIDFSNRLPRGRTYANKGAVLDVEIKENVVTAKVQGSERYPYKQKLEIKEFSDAEKDDILDIITEDPFILSSLLNRELPHDLLDILNNKGIQLFPNSWRSIQGSCSCPDWAVPCKHLAAVIYIIGNEIDKNPFMVFLLHGLDVLAEIQKRGFTSHGDFKLPVTPLRKLLADPSQSQDYSYQLALTKKIDFSTLPPSKENLLQLLPAKPLFFHEKDFKGLLEQAYTKVAKGVKKEQKLLPEVEESFFDAHHGEVSIILGSMLDLHYAVLKPENEQVQAPPIRNTMSLIGHVRELNPAHLHRHHPSVVALYFTYQFTTYLATNSAFIPELLEIEANLYVIRWVPALLVDEVTAIFDILVQLMPPEMLAVTVKDKLNFVTPEEQVKMLTGVFLHHFMTEHYTYNNKQQYNDTIFLSFFDHSTLFVQGFTQKENAQAIQKWLQKFYLSNKEYLPVLKVEEIEDDEMFELSFWVQKQGAQMDKLISVKDLFHYKKYKDLRLGIIQDLAVLAEYLPAIKQLIKEKGDYRILVGSEDFVQIFMYTLPALQLLSIQVLLPKALQRLARPQLSGRVQAEGSSGASKSFVDLKQMLSFDWQVALGDTLLSPDEFRKVVRKLKGIVKLNDEYVLFDQKEVETLLKKLDKPPKITDSEVLRAALAADYKGAKVGLDNKARELIRGMVAFDTVASPKDLKATLRPYQQRGYEWLYKNAQLGFGSLLADDMGLGKTLQVISLMLKLKEEGKLNKKKALVIVPTTLLGNWQKEINKFAPGLQTAIYHGPNRQLDLKQPDIIITSYGIARSDIQVLSKIKWAFLAIDEAQNIKNNATEQTKAIKKIKTDRVVAMSGTPVENRLSEYWSIFDFTNKGYLGALTKFKDEFIKPIELERSQAHLDRFKKVTAPFILRRIKTDKSIISDLPDKITNDQICSLTKEQTALYQNVVDMIMRELNGKQGEEGKTRKGLIFQLMNALKQICNHPSHYLKHAHLDPGQSGKTQLLLSLLDNIYENGEKTLIFTQYREMGDLLLPLLEQRYHNTPLWLHGGVSRKKRDQMVEDFQNKPHVKTMLLSLKAGGTGLNLTKASNVIHYDLWWNPAVENQATDRAYRIGQQNNVMVYRMITQGTFEEKINAMIQTKKELADLTVSTGENWIGDMSNQELKEVFDLEKG</sequence>
<organism evidence="6 7">
    <name type="scientific">Microscilla marina ATCC 23134</name>
    <dbReference type="NCBI Taxonomy" id="313606"/>
    <lineage>
        <taxon>Bacteria</taxon>
        <taxon>Pseudomonadati</taxon>
        <taxon>Bacteroidota</taxon>
        <taxon>Cytophagia</taxon>
        <taxon>Cytophagales</taxon>
        <taxon>Microscillaceae</taxon>
        <taxon>Microscilla</taxon>
    </lineage>
</organism>
<dbReference type="InterPro" id="IPR007527">
    <property type="entry name" value="Znf_SWIM"/>
</dbReference>
<dbReference type="Pfam" id="PF12419">
    <property type="entry name" value="DUF3670"/>
    <property type="match status" value="1"/>
</dbReference>
<dbReference type="FunFam" id="3.40.50.300:FF:000533">
    <property type="entry name" value="Helicase, Snf2 family"/>
    <property type="match status" value="1"/>
</dbReference>
<keyword evidence="2" id="KW-0862">Zinc</keyword>
<dbReference type="PROSITE" id="PS51194">
    <property type="entry name" value="HELICASE_CTER"/>
    <property type="match status" value="1"/>
</dbReference>
<dbReference type="Gene3D" id="3.40.50.10810">
    <property type="entry name" value="Tandem AAA-ATPase domain"/>
    <property type="match status" value="1"/>
</dbReference>
<accession>A1ZSR7</accession>
<dbReference type="InterPro" id="IPR027417">
    <property type="entry name" value="P-loop_NTPase"/>
</dbReference>
<keyword evidence="1" id="KW-0378">Hydrolase</keyword>
<dbReference type="PROSITE" id="PS51192">
    <property type="entry name" value="HELICASE_ATP_BIND_1"/>
    <property type="match status" value="1"/>
</dbReference>
<dbReference type="Pfam" id="PF04434">
    <property type="entry name" value="SWIM"/>
    <property type="match status" value="1"/>
</dbReference>
<comment type="caution">
    <text evidence="6">The sequence shown here is derived from an EMBL/GenBank/DDBJ whole genome shotgun (WGS) entry which is preliminary data.</text>
</comment>
<evidence type="ECO:0000313" key="6">
    <source>
        <dbReference type="EMBL" id="EAY26647.1"/>
    </source>
</evidence>
<dbReference type="eggNOG" id="COG4279">
    <property type="taxonomic scope" value="Bacteria"/>
</dbReference>
<dbReference type="GO" id="GO:0015616">
    <property type="term" value="F:DNA translocase activity"/>
    <property type="evidence" value="ECO:0007669"/>
    <property type="project" value="TreeGrafter"/>
</dbReference>
<dbReference type="Proteomes" id="UP000004095">
    <property type="component" value="Unassembled WGS sequence"/>
</dbReference>
<keyword evidence="6" id="KW-0347">Helicase</keyword>
<dbReference type="InterPro" id="IPR022138">
    <property type="entry name" value="DUF3670"/>
</dbReference>
<dbReference type="InterPro" id="IPR049730">
    <property type="entry name" value="SNF2/RAD54-like_C"/>
</dbReference>
<dbReference type="SMART" id="SM00487">
    <property type="entry name" value="DEXDc"/>
    <property type="match status" value="1"/>
</dbReference>
<dbReference type="Pfam" id="PF00176">
    <property type="entry name" value="SNF2-rel_dom"/>
    <property type="match status" value="1"/>
</dbReference>
<reference evidence="6 7" key="1">
    <citation type="submission" date="2007-01" db="EMBL/GenBank/DDBJ databases">
        <authorList>
            <person name="Haygood M."/>
            <person name="Podell S."/>
            <person name="Anderson C."/>
            <person name="Hopkinson B."/>
            <person name="Roe K."/>
            <person name="Barbeau K."/>
            <person name="Gaasterland T."/>
            <person name="Ferriera S."/>
            <person name="Johnson J."/>
            <person name="Kravitz S."/>
            <person name="Beeson K."/>
            <person name="Sutton G."/>
            <person name="Rogers Y.-H."/>
            <person name="Friedman R."/>
            <person name="Frazier M."/>
            <person name="Venter J.C."/>
        </authorList>
    </citation>
    <scope>NUCLEOTIDE SEQUENCE [LARGE SCALE GENOMIC DNA]</scope>
    <source>
        <strain evidence="6 7">ATCC 23134</strain>
    </source>
</reference>
<dbReference type="PROSITE" id="PS50966">
    <property type="entry name" value="ZF_SWIM"/>
    <property type="match status" value="1"/>
</dbReference>
<dbReference type="InterPro" id="IPR014001">
    <property type="entry name" value="Helicase_ATP-bd"/>
</dbReference>
<keyword evidence="7" id="KW-1185">Reference proteome</keyword>
<dbReference type="InterPro" id="IPR000330">
    <property type="entry name" value="SNF2_N"/>
</dbReference>
<evidence type="ECO:0000259" key="5">
    <source>
        <dbReference type="PROSITE" id="PS51194"/>
    </source>
</evidence>
<feature type="domain" description="SWIM-type" evidence="3">
    <location>
        <begin position="138"/>
        <end position="174"/>
    </location>
</feature>
<dbReference type="AlphaFoldDB" id="A1ZSR7"/>
<keyword evidence="6" id="KW-0067">ATP-binding</keyword>
<protein>
    <submittedName>
        <fullName evidence="6">Helicase, SNF2 family</fullName>
    </submittedName>
</protein>
<dbReference type="CDD" id="cd18793">
    <property type="entry name" value="SF2_C_SNF"/>
    <property type="match status" value="1"/>
</dbReference>
<dbReference type="InterPro" id="IPR001650">
    <property type="entry name" value="Helicase_C-like"/>
</dbReference>
<dbReference type="PANTHER" id="PTHR45629">
    <property type="entry name" value="SNF2/RAD54 FAMILY MEMBER"/>
    <property type="match status" value="1"/>
</dbReference>
<dbReference type="InterPro" id="IPR038718">
    <property type="entry name" value="SNF2-like_sf"/>
</dbReference>
<dbReference type="GO" id="GO:0004386">
    <property type="term" value="F:helicase activity"/>
    <property type="evidence" value="ECO:0007669"/>
    <property type="project" value="UniProtKB-KW"/>
</dbReference>
<dbReference type="GO" id="GO:0005524">
    <property type="term" value="F:ATP binding"/>
    <property type="evidence" value="ECO:0007669"/>
    <property type="project" value="InterPro"/>
</dbReference>
<keyword evidence="6" id="KW-0547">Nucleotide-binding</keyword>
<dbReference type="EMBL" id="AAWS01000032">
    <property type="protein sequence ID" value="EAY26647.1"/>
    <property type="molecule type" value="Genomic_DNA"/>
</dbReference>
<dbReference type="SMART" id="SM00490">
    <property type="entry name" value="HELICc"/>
    <property type="match status" value="1"/>
</dbReference>
<dbReference type="GO" id="GO:0016787">
    <property type="term" value="F:hydrolase activity"/>
    <property type="evidence" value="ECO:0007669"/>
    <property type="project" value="UniProtKB-KW"/>
</dbReference>
<dbReference type="SUPFAM" id="SSF52540">
    <property type="entry name" value="P-loop containing nucleoside triphosphate hydrolases"/>
    <property type="match status" value="2"/>
</dbReference>
<evidence type="ECO:0000259" key="4">
    <source>
        <dbReference type="PROSITE" id="PS51192"/>
    </source>
</evidence>
<proteinExistence type="predicted"/>